<feature type="compositionally biased region" description="Low complexity" evidence="3">
    <location>
        <begin position="95"/>
        <end position="117"/>
    </location>
</feature>
<organism evidence="4 5">
    <name type="scientific">Colletotrichum tanaceti</name>
    <dbReference type="NCBI Taxonomy" id="1306861"/>
    <lineage>
        <taxon>Eukaryota</taxon>
        <taxon>Fungi</taxon>
        <taxon>Dikarya</taxon>
        <taxon>Ascomycota</taxon>
        <taxon>Pezizomycotina</taxon>
        <taxon>Sordariomycetes</taxon>
        <taxon>Hypocreomycetidae</taxon>
        <taxon>Glomerellales</taxon>
        <taxon>Glomerellaceae</taxon>
        <taxon>Colletotrichum</taxon>
        <taxon>Colletotrichum destructivum species complex</taxon>
    </lineage>
</organism>
<feature type="compositionally biased region" description="Low complexity" evidence="3">
    <location>
        <begin position="934"/>
        <end position="943"/>
    </location>
</feature>
<feature type="compositionally biased region" description="Polar residues" evidence="3">
    <location>
        <begin position="142"/>
        <end position="151"/>
    </location>
</feature>
<dbReference type="AlphaFoldDB" id="A0A4U6X4L7"/>
<sequence length="1192" mass="127731">MDEKQAPGRPSGIPRFSRLPLPKSTAISPPPPAAAAAAAAAASIRPSPSRESLNSGLRNPRLRPAASRDHLGPAVAPKQPEPRLAAPKPRRELQPPSASKLALRAPPAPATTTLRSSRSVPRLKLKEAGFQKPPTPPDETEQLTISRSASLTRHRSGTAHAANPDFEPVPDLPPLPRDTSPPAIVGDAESDLPSFDTPRATSFKPRPSLSERTIETLQQLQSSPSLSKKTSTFFDPDGTMRPRSRAGSSHSRPGSSYTSDGSVRPASRHSRPGSSSGAEENPFANTRAAANVHRHALGSMEGTPSRRVSGIRSLRPPTLRATPQSSPSGPSSTSASGIPTDQSPSPTRATGTMPPPSKTGSKTLAVRPLKPRASVSGLYKKPSLPSMGQTTSASVASPPPKLTPSKSYGSLRRPGPSKISAPSPALAAPTATDEETAARKSSNALREQIAKARAAKRAAGRQAADAAASTASPVPIAEAQSTLTEPPIFPDDNGFEFGIAITTDAFSTNDPFNTKRSEKSQEKVIQQRLVAARSSGRLNVAAMGLKEIPVQVLKMYDMESMGTYDGSWAETVDLTRLVAADNELKTIGDDIFPDVTAEELAQDEDSNGNIFGGLEAMDLHGNLLISLPMGLRQLPLLTSLNLSQNRLANNCLEVITQVKALRDLKLANNLLHGQLDPIFANLENLEIFDLHGNNVSSLPPGIENLSRLRVLNLSENSFESLPFASLSQLPLTELLMKKNKLTGTLIEDGVEALSKLQVLDLSCNQLTHLVPSGSTIGLPSVHQLVLSMNRLRELPNVSSWPSLMTLTADENAISEFPGGFTTLEKLRHVDFSSNNIRVVPSEICRMDSLTLIRLAGNPLRDKKFVSATTEELKEVLAGRLEPPVSFGEDVDAATPDTALNKTLAEPHEIHPATEAVPAEALARDNRSDEDSFATPPTSSPTSPARVRSQTLAKETWPVKQGVLDRSNTKSSSLHPVVCSRVVADNRVMEIQLHHNLFTCFPNSLSFFAESLAALSLAHNQLVGESYLTEELDLPVLRELNLVSNHITSLSPLTTHLHAPQLEKMDVSLNRITALPPDLRVVFPRLVVLLAANNHLIELDPDTIRGLEVVDAGNNDIAHLNPKLGLLGGSGGLKRLEVSGNRFRVPRYNVLERGTEATLRWLRGRVPVAEMASWKEGQGDSGNASDTSLADVD</sequence>
<dbReference type="EMBL" id="PJEX01000410">
    <property type="protein sequence ID" value="TKW50332.1"/>
    <property type="molecule type" value="Genomic_DNA"/>
</dbReference>
<comment type="caution">
    <text evidence="4">The sequence shown here is derived from an EMBL/GenBank/DDBJ whole genome shotgun (WGS) entry which is preliminary data.</text>
</comment>
<dbReference type="PROSITE" id="PS51450">
    <property type="entry name" value="LRR"/>
    <property type="match status" value="3"/>
</dbReference>
<dbReference type="STRING" id="1306861.A0A4U6X4L7"/>
<keyword evidence="1" id="KW-0433">Leucine-rich repeat</keyword>
<feature type="compositionally biased region" description="Low complexity" evidence="3">
    <location>
        <begin position="321"/>
        <end position="337"/>
    </location>
</feature>
<evidence type="ECO:0000256" key="1">
    <source>
        <dbReference type="ARBA" id="ARBA00022614"/>
    </source>
</evidence>
<protein>
    <submittedName>
        <fullName evidence="4">Leucine-rich repeat-containing protein 40</fullName>
    </submittedName>
</protein>
<dbReference type="GO" id="GO:0005737">
    <property type="term" value="C:cytoplasm"/>
    <property type="evidence" value="ECO:0007669"/>
    <property type="project" value="TreeGrafter"/>
</dbReference>
<dbReference type="PANTHER" id="PTHR48051">
    <property type="match status" value="1"/>
</dbReference>
<dbReference type="SMART" id="SM00369">
    <property type="entry name" value="LRR_TYP"/>
    <property type="match status" value="9"/>
</dbReference>
<evidence type="ECO:0000256" key="3">
    <source>
        <dbReference type="SAM" id="MobiDB-lite"/>
    </source>
</evidence>
<feature type="compositionally biased region" description="Low complexity" evidence="3">
    <location>
        <begin position="460"/>
        <end position="471"/>
    </location>
</feature>
<dbReference type="PANTHER" id="PTHR48051:SF27">
    <property type="entry name" value="LEUCINE-RICH REPEAT-CONTAINING PROTEIN 40"/>
    <property type="match status" value="1"/>
</dbReference>
<feature type="compositionally biased region" description="Polar residues" evidence="3">
    <location>
        <begin position="386"/>
        <end position="395"/>
    </location>
</feature>
<feature type="compositionally biased region" description="Polar residues" evidence="3">
    <location>
        <begin position="246"/>
        <end position="261"/>
    </location>
</feature>
<evidence type="ECO:0000313" key="4">
    <source>
        <dbReference type="EMBL" id="TKW50332.1"/>
    </source>
</evidence>
<feature type="compositionally biased region" description="Low complexity" evidence="3">
    <location>
        <begin position="34"/>
        <end position="50"/>
    </location>
</feature>
<dbReference type="InterPro" id="IPR050216">
    <property type="entry name" value="LRR_domain-containing"/>
</dbReference>
<feature type="compositionally biased region" description="Polar residues" evidence="3">
    <location>
        <begin position="339"/>
        <end position="350"/>
    </location>
</feature>
<keyword evidence="5" id="KW-1185">Reference proteome</keyword>
<gene>
    <name evidence="4" type="primary">lrrc40</name>
    <name evidence="4" type="ORF">CTA1_10588</name>
</gene>
<feature type="region of interest" description="Disordered" evidence="3">
    <location>
        <begin position="1173"/>
        <end position="1192"/>
    </location>
</feature>
<name>A0A4U6X4L7_9PEZI</name>
<dbReference type="Gene3D" id="3.80.10.10">
    <property type="entry name" value="Ribonuclease Inhibitor"/>
    <property type="match status" value="3"/>
</dbReference>
<reference evidence="4 5" key="1">
    <citation type="journal article" date="2019" name="PLoS ONE">
        <title>Comparative genome analysis indicates high evolutionary potential of pathogenicity genes in Colletotrichum tanaceti.</title>
        <authorList>
            <person name="Lelwala R.V."/>
            <person name="Korhonen P.K."/>
            <person name="Young N.D."/>
            <person name="Scott J.B."/>
            <person name="Ades P.A."/>
            <person name="Gasser R.B."/>
            <person name="Taylor P.W.J."/>
        </authorList>
    </citation>
    <scope>NUCLEOTIDE SEQUENCE [LARGE SCALE GENOMIC DNA]</scope>
    <source>
        <strain evidence="4">BRIP57314</strain>
    </source>
</reference>
<dbReference type="InterPro" id="IPR003591">
    <property type="entry name" value="Leu-rich_rpt_typical-subtyp"/>
</dbReference>
<dbReference type="Proteomes" id="UP000310108">
    <property type="component" value="Unassembled WGS sequence"/>
</dbReference>
<dbReference type="InterPro" id="IPR032675">
    <property type="entry name" value="LRR_dom_sf"/>
</dbReference>
<accession>A0A4U6X4L7</accession>
<dbReference type="SUPFAM" id="SSF52058">
    <property type="entry name" value="L domain-like"/>
    <property type="match status" value="2"/>
</dbReference>
<keyword evidence="2" id="KW-0677">Repeat</keyword>
<proteinExistence type="predicted"/>
<feature type="compositionally biased region" description="Low complexity" evidence="3">
    <location>
        <begin position="216"/>
        <end position="232"/>
    </location>
</feature>
<feature type="compositionally biased region" description="Low complexity" evidence="3">
    <location>
        <begin position="420"/>
        <end position="431"/>
    </location>
</feature>
<feature type="region of interest" description="Disordered" evidence="3">
    <location>
        <begin position="1"/>
        <end position="473"/>
    </location>
</feature>
<dbReference type="Pfam" id="PF00560">
    <property type="entry name" value="LRR_1"/>
    <property type="match status" value="1"/>
</dbReference>
<feature type="compositionally biased region" description="Polar residues" evidence="3">
    <location>
        <begin position="1180"/>
        <end position="1192"/>
    </location>
</feature>
<evidence type="ECO:0000313" key="5">
    <source>
        <dbReference type="Proteomes" id="UP000310108"/>
    </source>
</evidence>
<feature type="region of interest" description="Disordered" evidence="3">
    <location>
        <begin position="922"/>
        <end position="952"/>
    </location>
</feature>
<dbReference type="InterPro" id="IPR001611">
    <property type="entry name" value="Leu-rich_rpt"/>
</dbReference>
<evidence type="ECO:0000256" key="2">
    <source>
        <dbReference type="ARBA" id="ARBA00022737"/>
    </source>
</evidence>